<dbReference type="InterPro" id="IPR021908">
    <property type="entry name" value="YfbK_C"/>
</dbReference>
<dbReference type="InterPro" id="IPR022156">
    <property type="entry name" value="Uncharacterised_YfbK_N"/>
</dbReference>
<reference evidence="3 4" key="1">
    <citation type="submission" date="2020-08" db="EMBL/GenBank/DDBJ databases">
        <title>Genomic Encyclopedia of Type Strains, Phase IV (KMG-IV): sequencing the most valuable type-strain genomes for metagenomic binning, comparative biology and taxonomic classification.</title>
        <authorList>
            <person name="Goeker M."/>
        </authorList>
    </citation>
    <scope>NUCLEOTIDE SEQUENCE [LARGE SCALE GENOMIC DNA]</scope>
    <source>
        <strain evidence="3 4">DSM 2461</strain>
    </source>
</reference>
<name>A0A841R8W6_9SPIO</name>
<evidence type="ECO:0000256" key="1">
    <source>
        <dbReference type="SAM" id="Phobius"/>
    </source>
</evidence>
<keyword evidence="1" id="KW-0472">Membrane</keyword>
<accession>A0A841R8W6</accession>
<protein>
    <submittedName>
        <fullName evidence="3">Ca-activated chloride channel family protein</fullName>
    </submittedName>
</protein>
<sequence length="621" mass="68868">MKDNIRTILEELYESDPSLRDDEARLIPVLEKLMKGRETVNMDSRFKEELRQKLLERDQRKIYKRRFKPAVFALSGAAAALLAVFITLPFLINRYGGASEEAAEAVMPMVMSKSADMSLSETADEAPLFSMAMEGEAPPAPEPGRMARAGNFNTEEYSRIYENSFLSVMDNPLSTFSIDVDTASYANVRRFLNSGTLPPPDAVRIEELINYFPYHMSGPTDNHPFSIHTQVSRTPWNADSLLLKIGIQGKRISFDRLPPNNLVFLLDVSGSMNNPDKLPLLKNAMNMIVANMRPEDSIAIAVYAGAAGTVLPPTGGDRKEAILEALDNLEAGGSTAGAQGIRLAYSLAGKNFEKNGNNRIILATDGDFNVGPSSEGELVRMIEKERESGIYLTVLGFGSGNIKDSKMEMLADRGNGNYAYIDTLLEARKVLVEQMGGTFFTIAEDVKLQLEFNPVLVDSYRLIGYENRMLAREDFDDDRKDAGELGAGHSVTALYELMPASGAATGSDLKYQSSVPNSEAYAADELLTVKMRYKEPGEGESILLERPVENRVMDFNSTDDDFRFASAVAMWGLILRDSEYKGMSSYEKVLDIAGKSRGDDPEGYRNEFLRLVKLSREYGEW</sequence>
<dbReference type="Pfam" id="PF12450">
    <property type="entry name" value="vWF_A"/>
    <property type="match status" value="1"/>
</dbReference>
<dbReference type="SMART" id="SM00327">
    <property type="entry name" value="VWA"/>
    <property type="match status" value="1"/>
</dbReference>
<evidence type="ECO:0000313" key="3">
    <source>
        <dbReference type="EMBL" id="MBB6481734.1"/>
    </source>
</evidence>
<keyword evidence="1" id="KW-0812">Transmembrane</keyword>
<dbReference type="InterPro" id="IPR002035">
    <property type="entry name" value="VWF_A"/>
</dbReference>
<evidence type="ECO:0000259" key="2">
    <source>
        <dbReference type="PROSITE" id="PS50234"/>
    </source>
</evidence>
<proteinExistence type="predicted"/>
<feature type="domain" description="VWFA" evidence="2">
    <location>
        <begin position="261"/>
        <end position="446"/>
    </location>
</feature>
<comment type="caution">
    <text evidence="3">The sequence shown here is derived from an EMBL/GenBank/DDBJ whole genome shotgun (WGS) entry which is preliminary data.</text>
</comment>
<dbReference type="SUPFAM" id="SSF53300">
    <property type="entry name" value="vWA-like"/>
    <property type="match status" value="1"/>
</dbReference>
<evidence type="ECO:0000313" key="4">
    <source>
        <dbReference type="Proteomes" id="UP000587760"/>
    </source>
</evidence>
<dbReference type="Gene3D" id="3.40.50.410">
    <property type="entry name" value="von Willebrand factor, type A domain"/>
    <property type="match status" value="1"/>
</dbReference>
<dbReference type="PROSITE" id="PS50234">
    <property type="entry name" value="VWFA"/>
    <property type="match status" value="1"/>
</dbReference>
<dbReference type="Proteomes" id="UP000587760">
    <property type="component" value="Unassembled WGS sequence"/>
</dbReference>
<gene>
    <name evidence="3" type="ORF">HNR50_003414</name>
</gene>
<dbReference type="EMBL" id="JACHGJ010000007">
    <property type="protein sequence ID" value="MBB6481734.1"/>
    <property type="molecule type" value="Genomic_DNA"/>
</dbReference>
<keyword evidence="1" id="KW-1133">Transmembrane helix</keyword>
<feature type="transmembrane region" description="Helical" evidence="1">
    <location>
        <begin position="70"/>
        <end position="92"/>
    </location>
</feature>
<organism evidence="3 4">
    <name type="scientific">Spirochaeta isovalerica</name>
    <dbReference type="NCBI Taxonomy" id="150"/>
    <lineage>
        <taxon>Bacteria</taxon>
        <taxon>Pseudomonadati</taxon>
        <taxon>Spirochaetota</taxon>
        <taxon>Spirochaetia</taxon>
        <taxon>Spirochaetales</taxon>
        <taxon>Spirochaetaceae</taxon>
        <taxon>Spirochaeta</taxon>
    </lineage>
</organism>
<dbReference type="Pfam" id="PF13519">
    <property type="entry name" value="VWA_2"/>
    <property type="match status" value="1"/>
</dbReference>
<dbReference type="Pfam" id="PF12034">
    <property type="entry name" value="YfbK_C"/>
    <property type="match status" value="1"/>
</dbReference>
<dbReference type="PANTHER" id="PTHR10579:SF43">
    <property type="entry name" value="ZINC FINGER (C3HC4-TYPE RING FINGER) FAMILY PROTEIN"/>
    <property type="match status" value="1"/>
</dbReference>
<keyword evidence="4" id="KW-1185">Reference proteome</keyword>
<dbReference type="CDD" id="cd01465">
    <property type="entry name" value="vWA_subgroup"/>
    <property type="match status" value="1"/>
</dbReference>
<dbReference type="RefSeq" id="WP_221439918.1">
    <property type="nucleotide sequence ID" value="NZ_JACHGJ010000007.1"/>
</dbReference>
<dbReference type="AlphaFoldDB" id="A0A841R8W6"/>
<dbReference type="InterPro" id="IPR051266">
    <property type="entry name" value="CLCR"/>
</dbReference>
<dbReference type="PANTHER" id="PTHR10579">
    <property type="entry name" value="CALCIUM-ACTIVATED CHLORIDE CHANNEL REGULATOR"/>
    <property type="match status" value="1"/>
</dbReference>
<dbReference type="InterPro" id="IPR036465">
    <property type="entry name" value="vWFA_dom_sf"/>
</dbReference>